<dbReference type="GO" id="GO:0046872">
    <property type="term" value="F:metal ion binding"/>
    <property type="evidence" value="ECO:0007669"/>
    <property type="project" value="UniProtKB-KW"/>
</dbReference>
<accession>A0A5B8JKU2</accession>
<gene>
    <name evidence="6" type="ORF">FQU76_18460</name>
</gene>
<evidence type="ECO:0000313" key="6">
    <source>
        <dbReference type="EMBL" id="QDY78143.1"/>
    </source>
</evidence>
<dbReference type="SFLD" id="SFLDF00365">
    <property type="entry name" value="thuricin_CD_(TrnCD-like)"/>
    <property type="match status" value="1"/>
</dbReference>
<evidence type="ECO:0000256" key="1">
    <source>
        <dbReference type="ARBA" id="ARBA00022691"/>
    </source>
</evidence>
<dbReference type="SUPFAM" id="SSF102114">
    <property type="entry name" value="Radical SAM enzymes"/>
    <property type="match status" value="1"/>
</dbReference>
<keyword evidence="7" id="KW-1185">Reference proteome</keyword>
<keyword evidence="2" id="KW-0479">Metal-binding</keyword>
<dbReference type="EMBL" id="CP042266">
    <property type="protein sequence ID" value="QDY78143.1"/>
    <property type="molecule type" value="Genomic_DNA"/>
</dbReference>
<dbReference type="PROSITE" id="PS51918">
    <property type="entry name" value="RADICAL_SAM"/>
    <property type="match status" value="1"/>
</dbReference>
<dbReference type="Pfam" id="PF04055">
    <property type="entry name" value="Radical_SAM"/>
    <property type="match status" value="1"/>
</dbReference>
<proteinExistence type="predicted"/>
<dbReference type="PANTHER" id="PTHR11228:SF7">
    <property type="entry name" value="PQQA PEPTIDE CYCLASE"/>
    <property type="match status" value="1"/>
</dbReference>
<name>A0A5B8JKU2_9ACTN</name>
<reference evidence="6 7" key="1">
    <citation type="submission" date="2019-07" db="EMBL/GenBank/DDBJ databases">
        <authorList>
            <person name="Zhu P."/>
        </authorList>
    </citation>
    <scope>NUCLEOTIDE SEQUENCE [LARGE SCALE GENOMIC DNA]</scope>
    <source>
        <strain evidence="6 7">SSL-25</strain>
    </source>
</reference>
<keyword evidence="4" id="KW-0411">Iron-sulfur</keyword>
<evidence type="ECO:0000256" key="2">
    <source>
        <dbReference type="ARBA" id="ARBA00022723"/>
    </source>
</evidence>
<dbReference type="InterPro" id="IPR058240">
    <property type="entry name" value="rSAM_sf"/>
</dbReference>
<evidence type="ECO:0000259" key="5">
    <source>
        <dbReference type="PROSITE" id="PS51918"/>
    </source>
</evidence>
<dbReference type="InterPro" id="IPR013785">
    <property type="entry name" value="Aldolase_TIM"/>
</dbReference>
<dbReference type="SFLD" id="SFLDS00029">
    <property type="entry name" value="Radical_SAM"/>
    <property type="match status" value="1"/>
</dbReference>
<keyword evidence="1" id="KW-0949">S-adenosyl-L-methionine</keyword>
<dbReference type="Gene3D" id="3.20.20.70">
    <property type="entry name" value="Aldolase class I"/>
    <property type="match status" value="1"/>
</dbReference>
<dbReference type="SFLD" id="SFLDG01067">
    <property type="entry name" value="SPASM/twitch_domain_containing"/>
    <property type="match status" value="1"/>
</dbReference>
<dbReference type="GO" id="GO:0003824">
    <property type="term" value="F:catalytic activity"/>
    <property type="evidence" value="ECO:0007669"/>
    <property type="project" value="InterPro"/>
</dbReference>
<dbReference type="SFLD" id="SFLDG01386">
    <property type="entry name" value="main_SPASM_domain-containing"/>
    <property type="match status" value="1"/>
</dbReference>
<keyword evidence="3" id="KW-0408">Iron</keyword>
<dbReference type="KEGG" id="sqz:FQU76_18460"/>
<dbReference type="CDD" id="cd01335">
    <property type="entry name" value="Radical_SAM"/>
    <property type="match status" value="1"/>
</dbReference>
<organism evidence="6 7">
    <name type="scientific">Streptomyces qinzhouensis</name>
    <dbReference type="NCBI Taxonomy" id="2599401"/>
    <lineage>
        <taxon>Bacteria</taxon>
        <taxon>Bacillati</taxon>
        <taxon>Actinomycetota</taxon>
        <taxon>Actinomycetes</taxon>
        <taxon>Kitasatosporales</taxon>
        <taxon>Streptomycetaceae</taxon>
        <taxon>Streptomyces</taxon>
    </lineage>
</organism>
<dbReference type="OrthoDB" id="9782387at2"/>
<evidence type="ECO:0000256" key="3">
    <source>
        <dbReference type="ARBA" id="ARBA00023004"/>
    </source>
</evidence>
<feature type="domain" description="Radical SAM core" evidence="5">
    <location>
        <begin position="9"/>
        <end position="227"/>
    </location>
</feature>
<dbReference type="Pfam" id="PF13186">
    <property type="entry name" value="SPASM"/>
    <property type="match status" value="1"/>
</dbReference>
<evidence type="ECO:0000313" key="7">
    <source>
        <dbReference type="Proteomes" id="UP000320580"/>
    </source>
</evidence>
<dbReference type="AlphaFoldDB" id="A0A5B8JKU2"/>
<sequence length="316" mass="33694">MDRFPVRFTGGQRVTDIRFAWLEITGKCQLSCSHCYADSGPSGDHGTMAPEDWQRVIGQLSAQGVTAVQFIGGEPMLHPGLPNLIGYALDRGLRVEVFSNLVHVPEGLWPVLERDGVSLATSYYSDDPAEHAAVTGRPSHARTRANIAEAVRRGIPLRAGVIDVREGQRTSAAQRELETIGVHQIGTDRLRQVGRGVRDRTPDTSQLCGHCASGVIAVSPDGSVWPCVFSRWLPVGNVMDAALADILASPEAQRVREELAADFAAREVTTAGGKPKPPPPCDPKCGPACGPSCNPSCWPTGAGPCTPNGGCQPNYD</sequence>
<protein>
    <submittedName>
        <fullName evidence="6">Radical SAM protein</fullName>
    </submittedName>
</protein>
<dbReference type="Proteomes" id="UP000320580">
    <property type="component" value="Chromosome"/>
</dbReference>
<dbReference type="GO" id="GO:0051536">
    <property type="term" value="F:iron-sulfur cluster binding"/>
    <property type="evidence" value="ECO:0007669"/>
    <property type="project" value="UniProtKB-KW"/>
</dbReference>
<dbReference type="CDD" id="cd21109">
    <property type="entry name" value="SPASM"/>
    <property type="match status" value="1"/>
</dbReference>
<dbReference type="SFLD" id="SFLDG01216">
    <property type="entry name" value="thioether_bond_formation_requi"/>
    <property type="match status" value="1"/>
</dbReference>
<evidence type="ECO:0000256" key="4">
    <source>
        <dbReference type="ARBA" id="ARBA00023014"/>
    </source>
</evidence>
<dbReference type="PANTHER" id="PTHR11228">
    <property type="entry name" value="RADICAL SAM DOMAIN PROTEIN"/>
    <property type="match status" value="1"/>
</dbReference>
<dbReference type="InterPro" id="IPR050377">
    <property type="entry name" value="Radical_SAM_PqqE_MftC-like"/>
</dbReference>
<dbReference type="InterPro" id="IPR007197">
    <property type="entry name" value="rSAM"/>
</dbReference>
<dbReference type="InterPro" id="IPR023885">
    <property type="entry name" value="4Fe4S-binding_SPASM_dom"/>
</dbReference>